<reference evidence="4 5" key="1">
    <citation type="submission" date="2023-11" db="EMBL/GenBank/DDBJ databases">
        <title>Dfirmibasis_genome.</title>
        <authorList>
            <person name="Edelbroek B."/>
            <person name="Kjellin J."/>
            <person name="Jerlstrom-Hultqvist J."/>
            <person name="Soderbom F."/>
        </authorList>
    </citation>
    <scope>NUCLEOTIDE SEQUENCE [LARGE SCALE GENOMIC DNA]</scope>
    <source>
        <strain evidence="4 5">TNS-C-14</strain>
    </source>
</reference>
<comment type="similarity">
    <text evidence="1">Belongs to the CLN5 family.</text>
</comment>
<evidence type="ECO:0000256" key="1">
    <source>
        <dbReference type="ARBA" id="ARBA00007028"/>
    </source>
</evidence>
<evidence type="ECO:0000256" key="2">
    <source>
        <dbReference type="ARBA" id="ARBA00023180"/>
    </source>
</evidence>
<feature type="signal peptide" evidence="3">
    <location>
        <begin position="1"/>
        <end position="21"/>
    </location>
</feature>
<feature type="chain" id="PRO_5042829347" evidence="3">
    <location>
        <begin position="22"/>
        <end position="341"/>
    </location>
</feature>
<dbReference type="AlphaFoldDB" id="A0AAN7U933"/>
<dbReference type="Proteomes" id="UP001344447">
    <property type="component" value="Unassembled WGS sequence"/>
</dbReference>
<dbReference type="Pfam" id="PF15014">
    <property type="entry name" value="CLN5"/>
    <property type="match status" value="1"/>
</dbReference>
<keyword evidence="5" id="KW-1185">Reference proteome</keyword>
<organism evidence="4 5">
    <name type="scientific">Dictyostelium firmibasis</name>
    <dbReference type="NCBI Taxonomy" id="79012"/>
    <lineage>
        <taxon>Eukaryota</taxon>
        <taxon>Amoebozoa</taxon>
        <taxon>Evosea</taxon>
        <taxon>Eumycetozoa</taxon>
        <taxon>Dictyostelia</taxon>
        <taxon>Dictyosteliales</taxon>
        <taxon>Dictyosteliaceae</taxon>
        <taxon>Dictyostelium</taxon>
    </lineage>
</organism>
<dbReference type="GO" id="GO:0005765">
    <property type="term" value="C:lysosomal membrane"/>
    <property type="evidence" value="ECO:0007669"/>
    <property type="project" value="TreeGrafter"/>
</dbReference>
<dbReference type="PANTHER" id="PTHR15380">
    <property type="entry name" value="CEROID-LIPOFUSCINOSIS, NEURONAL 5"/>
    <property type="match status" value="1"/>
</dbReference>
<evidence type="ECO:0000313" key="5">
    <source>
        <dbReference type="Proteomes" id="UP001344447"/>
    </source>
</evidence>
<dbReference type="GO" id="GO:0007040">
    <property type="term" value="P:lysosome organization"/>
    <property type="evidence" value="ECO:0007669"/>
    <property type="project" value="TreeGrafter"/>
</dbReference>
<keyword evidence="3" id="KW-0732">Signal</keyword>
<dbReference type="InterPro" id="IPR026138">
    <property type="entry name" value="CLN5"/>
</dbReference>
<sequence length="341" mass="39177">MKIKLIIFFVVFIGLINISISENSGCVNGTSEDCGIYFYTYETICSFSNSIRDEDEYELYYVQAPLLYATYGNLLEKINAYHSGIALYNKNGGPNISLDFFAYPSFENTLLPKSIIKDENGNYNITWDTYALIEVTNYINETYWNKRELIMYDITGSQVKQYLNWAPYYNKTHTFYNLFGIESASLKNDSSIIYKNSFTCDDFVWESFNIFYQLGGSMGGVQSDPPRDEITLFTTVKPTIVDYNNATERNLIATFYLDLMDLANLGKNQTALQIFNNLISLFNGSFYCFIDGVYYKMNLSKQSPISFTYLPSPMPTGKRDSSAIKKVDYCRSKIPINDQKK</sequence>
<comment type="caution">
    <text evidence="4">The sequence shown here is derived from an EMBL/GenBank/DDBJ whole genome shotgun (WGS) entry which is preliminary data.</text>
</comment>
<dbReference type="PANTHER" id="PTHR15380:SF1">
    <property type="entry name" value="CLN5-LIKE PROTEIN 1-RELATED"/>
    <property type="match status" value="1"/>
</dbReference>
<proteinExistence type="inferred from homology"/>
<dbReference type="GO" id="GO:0016798">
    <property type="term" value="F:hydrolase activity, acting on glycosyl bonds"/>
    <property type="evidence" value="ECO:0007669"/>
    <property type="project" value="TreeGrafter"/>
</dbReference>
<protein>
    <submittedName>
        <fullName evidence="4">Uncharacterized protein</fullName>
    </submittedName>
</protein>
<evidence type="ECO:0000313" key="4">
    <source>
        <dbReference type="EMBL" id="KAK5582463.1"/>
    </source>
</evidence>
<name>A0AAN7U933_9MYCE</name>
<accession>A0AAN7U933</accession>
<dbReference type="EMBL" id="JAVFKY010000001">
    <property type="protein sequence ID" value="KAK5582463.1"/>
    <property type="molecule type" value="Genomic_DNA"/>
</dbReference>
<keyword evidence="2" id="KW-0325">Glycoprotein</keyword>
<evidence type="ECO:0000256" key="3">
    <source>
        <dbReference type="SAM" id="SignalP"/>
    </source>
</evidence>
<gene>
    <name evidence="4" type="ORF">RB653_004048</name>
</gene>